<evidence type="ECO:0000256" key="1">
    <source>
        <dbReference type="SAM" id="SignalP"/>
    </source>
</evidence>
<dbReference type="AlphaFoldDB" id="S2K2F0"/>
<dbReference type="EMBL" id="KE123991">
    <property type="protein sequence ID" value="EPB86360.1"/>
    <property type="molecule type" value="Genomic_DNA"/>
</dbReference>
<accession>S2K2F0</accession>
<feature type="chain" id="PRO_5004509655" evidence="1">
    <location>
        <begin position="26"/>
        <end position="258"/>
    </location>
</feature>
<dbReference type="OMA" id="AYWEQPT"/>
<proteinExistence type="predicted"/>
<feature type="signal peptide" evidence="1">
    <location>
        <begin position="1"/>
        <end position="25"/>
    </location>
</feature>
<dbReference type="VEuPathDB" id="FungiDB:HMPREF1544_06899"/>
<reference evidence="3" key="1">
    <citation type="submission" date="2013-05" db="EMBL/GenBank/DDBJ databases">
        <title>The Genome sequence of Mucor circinelloides f. circinelloides 1006PhL.</title>
        <authorList>
            <consortium name="The Broad Institute Genomics Platform"/>
            <person name="Cuomo C."/>
            <person name="Earl A."/>
            <person name="Findley K."/>
            <person name="Lee S.C."/>
            <person name="Walker B."/>
            <person name="Young S."/>
            <person name="Zeng Q."/>
            <person name="Gargeya S."/>
            <person name="Fitzgerald M."/>
            <person name="Haas B."/>
            <person name="Abouelleil A."/>
            <person name="Allen A.W."/>
            <person name="Alvarado L."/>
            <person name="Arachchi H.M."/>
            <person name="Berlin A.M."/>
            <person name="Chapman S.B."/>
            <person name="Gainer-Dewar J."/>
            <person name="Goldberg J."/>
            <person name="Griggs A."/>
            <person name="Gujja S."/>
            <person name="Hansen M."/>
            <person name="Howarth C."/>
            <person name="Imamovic A."/>
            <person name="Ireland A."/>
            <person name="Larimer J."/>
            <person name="McCowan C."/>
            <person name="Murphy C."/>
            <person name="Pearson M."/>
            <person name="Poon T.W."/>
            <person name="Priest M."/>
            <person name="Roberts A."/>
            <person name="Saif S."/>
            <person name="Shea T."/>
            <person name="Sisk P."/>
            <person name="Sykes S."/>
            <person name="Wortman J."/>
            <person name="Nusbaum C."/>
            <person name="Birren B."/>
        </authorList>
    </citation>
    <scope>NUCLEOTIDE SEQUENCE [LARGE SCALE GENOMIC DNA]</scope>
    <source>
        <strain evidence="3">1006PhL</strain>
    </source>
</reference>
<sequence>MFSQKSQLIIISSLIAFVLVGISSALGPNEPMSARAPPISCGDLNVESNLVRQECLSVDGTDTLDCSFYFDAKKRSLLNDTSRSCLLVQAVYQRLISTQQLVARQSDGYTNITAYPHSIRGMDFRTSCSGSGSSMTLCDFYFNPNKLAYWEQPTVCVIYGYIRPTRDSEICLLQVPEDPCLLENMDWLQQCSREIYFAGTFLLNHTRVFQGNIKMKSVKIPTKNLIEPRQIVFESYGHLFTGVFKSAPTSNRNKTMLH</sequence>
<dbReference type="InParanoid" id="S2K2F0"/>
<dbReference type="OrthoDB" id="2275196at2759"/>
<evidence type="ECO:0000313" key="2">
    <source>
        <dbReference type="EMBL" id="EPB86360.1"/>
    </source>
</evidence>
<protein>
    <submittedName>
        <fullName evidence="2">Uncharacterized protein</fullName>
    </submittedName>
</protein>
<keyword evidence="1" id="KW-0732">Signal</keyword>
<gene>
    <name evidence="2" type="ORF">HMPREF1544_06899</name>
</gene>
<dbReference type="Proteomes" id="UP000014254">
    <property type="component" value="Unassembled WGS sequence"/>
</dbReference>
<evidence type="ECO:0000313" key="3">
    <source>
        <dbReference type="Proteomes" id="UP000014254"/>
    </source>
</evidence>
<name>S2K2F0_MUCC1</name>
<organism evidence="2 3">
    <name type="scientific">Mucor circinelloides f. circinelloides (strain 1006PhL)</name>
    <name type="common">Mucormycosis agent</name>
    <name type="synonym">Calyptromyces circinelloides</name>
    <dbReference type="NCBI Taxonomy" id="1220926"/>
    <lineage>
        <taxon>Eukaryota</taxon>
        <taxon>Fungi</taxon>
        <taxon>Fungi incertae sedis</taxon>
        <taxon>Mucoromycota</taxon>
        <taxon>Mucoromycotina</taxon>
        <taxon>Mucoromycetes</taxon>
        <taxon>Mucorales</taxon>
        <taxon>Mucorineae</taxon>
        <taxon>Mucoraceae</taxon>
        <taxon>Mucor</taxon>
    </lineage>
</organism>
<keyword evidence="3" id="KW-1185">Reference proteome</keyword>